<dbReference type="GeneID" id="64623114"/>
<gene>
    <name evidence="1" type="ORF">BJ212DRAFT_1202391</name>
</gene>
<evidence type="ECO:0000313" key="1">
    <source>
        <dbReference type="EMBL" id="KAG1807870.1"/>
    </source>
</evidence>
<accession>A0A9P7E0G3</accession>
<dbReference type="AlphaFoldDB" id="A0A9P7E0G3"/>
<keyword evidence="2" id="KW-1185">Reference proteome</keyword>
<dbReference type="Proteomes" id="UP000807769">
    <property type="component" value="Unassembled WGS sequence"/>
</dbReference>
<sequence>KPKNLNSFVFPGLHHLCAIQTEGLAIWDGAQQKEFRSNPFLFVVTADGPGMAFLTGLVGHHGKMGCRLYCG</sequence>
<proteinExistence type="predicted"/>
<feature type="non-terminal residue" evidence="1">
    <location>
        <position position="71"/>
    </location>
</feature>
<protein>
    <submittedName>
        <fullName evidence="1">Uncharacterized protein</fullName>
    </submittedName>
</protein>
<feature type="non-terminal residue" evidence="1">
    <location>
        <position position="1"/>
    </location>
</feature>
<name>A0A9P7E0G3_9AGAM</name>
<organism evidence="1 2">
    <name type="scientific">Suillus subaureus</name>
    <dbReference type="NCBI Taxonomy" id="48587"/>
    <lineage>
        <taxon>Eukaryota</taxon>
        <taxon>Fungi</taxon>
        <taxon>Dikarya</taxon>
        <taxon>Basidiomycota</taxon>
        <taxon>Agaricomycotina</taxon>
        <taxon>Agaricomycetes</taxon>
        <taxon>Agaricomycetidae</taxon>
        <taxon>Boletales</taxon>
        <taxon>Suillineae</taxon>
        <taxon>Suillaceae</taxon>
        <taxon>Suillus</taxon>
    </lineage>
</organism>
<dbReference type="RefSeq" id="XP_041188328.1">
    <property type="nucleotide sequence ID" value="XM_041329097.1"/>
</dbReference>
<reference evidence="1" key="1">
    <citation type="journal article" date="2020" name="New Phytol.">
        <title>Comparative genomics reveals dynamic genome evolution in host specialist ectomycorrhizal fungi.</title>
        <authorList>
            <person name="Lofgren L.A."/>
            <person name="Nguyen N.H."/>
            <person name="Vilgalys R."/>
            <person name="Ruytinx J."/>
            <person name="Liao H.L."/>
            <person name="Branco S."/>
            <person name="Kuo A."/>
            <person name="LaButti K."/>
            <person name="Lipzen A."/>
            <person name="Andreopoulos W."/>
            <person name="Pangilinan J."/>
            <person name="Riley R."/>
            <person name="Hundley H."/>
            <person name="Na H."/>
            <person name="Barry K."/>
            <person name="Grigoriev I.V."/>
            <person name="Stajich J.E."/>
            <person name="Kennedy P.G."/>
        </authorList>
    </citation>
    <scope>NUCLEOTIDE SEQUENCE</scope>
    <source>
        <strain evidence="1">MN1</strain>
    </source>
</reference>
<dbReference type="OrthoDB" id="2669721at2759"/>
<dbReference type="EMBL" id="JABBWG010000041">
    <property type="protein sequence ID" value="KAG1807870.1"/>
    <property type="molecule type" value="Genomic_DNA"/>
</dbReference>
<evidence type="ECO:0000313" key="2">
    <source>
        <dbReference type="Proteomes" id="UP000807769"/>
    </source>
</evidence>
<comment type="caution">
    <text evidence="1">The sequence shown here is derived from an EMBL/GenBank/DDBJ whole genome shotgun (WGS) entry which is preliminary data.</text>
</comment>